<evidence type="ECO:0000259" key="1">
    <source>
        <dbReference type="PROSITE" id="PS50943"/>
    </source>
</evidence>
<reference evidence="2" key="1">
    <citation type="submission" date="2020-05" db="EMBL/GenBank/DDBJ databases">
        <authorList>
            <person name="Chiriac C."/>
            <person name="Salcher M."/>
            <person name="Ghai R."/>
            <person name="Kavagutti S V."/>
        </authorList>
    </citation>
    <scope>NUCLEOTIDE SEQUENCE</scope>
</reference>
<gene>
    <name evidence="2" type="ORF">UFOVP1597_20</name>
</gene>
<dbReference type="InterPro" id="IPR031856">
    <property type="entry name" value="YdaS_toxin-like"/>
</dbReference>
<proteinExistence type="predicted"/>
<dbReference type="Pfam" id="PF15943">
    <property type="entry name" value="YdaS_toxin"/>
    <property type="match status" value="1"/>
</dbReference>
<feature type="domain" description="HTH cro/C1-type" evidence="1">
    <location>
        <begin position="22"/>
        <end position="67"/>
    </location>
</feature>
<dbReference type="SUPFAM" id="SSF47413">
    <property type="entry name" value="lambda repressor-like DNA-binding domains"/>
    <property type="match status" value="1"/>
</dbReference>
<sequence>MANRQRPNFEMINKAIAIAGNLTELARRVNVSYQTALDWKHGRRVPTPTNCQKIEKATNGEVKAEEILPCYPWEEIR</sequence>
<dbReference type="PROSITE" id="PS50943">
    <property type="entry name" value="HTH_CROC1"/>
    <property type="match status" value="1"/>
</dbReference>
<accession>A0A6J5SSE3</accession>
<dbReference type="CDD" id="cd00093">
    <property type="entry name" value="HTH_XRE"/>
    <property type="match status" value="1"/>
</dbReference>
<evidence type="ECO:0000313" key="2">
    <source>
        <dbReference type="EMBL" id="CAB4218462.1"/>
    </source>
</evidence>
<dbReference type="InterPro" id="IPR010982">
    <property type="entry name" value="Lambda_DNA-bd_dom_sf"/>
</dbReference>
<dbReference type="GO" id="GO:0003677">
    <property type="term" value="F:DNA binding"/>
    <property type="evidence" value="ECO:0007669"/>
    <property type="project" value="InterPro"/>
</dbReference>
<organism evidence="2">
    <name type="scientific">uncultured Caudovirales phage</name>
    <dbReference type="NCBI Taxonomy" id="2100421"/>
    <lineage>
        <taxon>Viruses</taxon>
        <taxon>Duplodnaviria</taxon>
        <taxon>Heunggongvirae</taxon>
        <taxon>Uroviricota</taxon>
        <taxon>Caudoviricetes</taxon>
        <taxon>Peduoviridae</taxon>
        <taxon>Maltschvirus</taxon>
        <taxon>Maltschvirus maltsch</taxon>
    </lineage>
</organism>
<protein>
    <submittedName>
        <fullName evidence="2">HTH_XRE domain containing protein</fullName>
    </submittedName>
</protein>
<name>A0A6J5SSE3_9CAUD</name>
<dbReference type="Gene3D" id="1.10.260.40">
    <property type="entry name" value="lambda repressor-like DNA-binding domains"/>
    <property type="match status" value="1"/>
</dbReference>
<dbReference type="InterPro" id="IPR001387">
    <property type="entry name" value="Cro/C1-type_HTH"/>
</dbReference>
<dbReference type="EMBL" id="LR797461">
    <property type="protein sequence ID" value="CAB4218462.1"/>
    <property type="molecule type" value="Genomic_DNA"/>
</dbReference>